<dbReference type="AlphaFoldDB" id="A0A5D0MM78"/>
<dbReference type="Gene3D" id="3.40.50.2300">
    <property type="match status" value="1"/>
</dbReference>
<evidence type="ECO:0000256" key="1">
    <source>
        <dbReference type="ARBA" id="ARBA00022553"/>
    </source>
</evidence>
<dbReference type="PROSITE" id="PS50110">
    <property type="entry name" value="RESPONSE_REGULATORY"/>
    <property type="match status" value="1"/>
</dbReference>
<name>A0A5D0MM78_FLESI</name>
<sequence>MLKLLLADDSSTEREMMSSALKSAGFDVTEAEDGDAALDAIKKERFDCIILDIIMPGKNGYQVCRQVKKDESMKDIPVVIVTSKGQESDKFWGKKQGADEYLVKPFEMDEMVKTVKDLLNC</sequence>
<dbReference type="EMBL" id="VSIV01000324">
    <property type="protein sequence ID" value="TYB32550.1"/>
    <property type="molecule type" value="Genomic_DNA"/>
</dbReference>
<dbReference type="CDD" id="cd17574">
    <property type="entry name" value="REC_OmpR"/>
    <property type="match status" value="1"/>
</dbReference>
<feature type="domain" description="Response regulatory" evidence="4">
    <location>
        <begin position="3"/>
        <end position="119"/>
    </location>
</feature>
<keyword evidence="1 3" id="KW-0597">Phosphoprotein</keyword>
<evidence type="ECO:0000313" key="6">
    <source>
        <dbReference type="Proteomes" id="UP000323337"/>
    </source>
</evidence>
<accession>A0A5D0MM78</accession>
<evidence type="ECO:0000259" key="4">
    <source>
        <dbReference type="PROSITE" id="PS50110"/>
    </source>
</evidence>
<comment type="caution">
    <text evidence="5">The sequence shown here is derived from an EMBL/GenBank/DDBJ whole genome shotgun (WGS) entry which is preliminary data.</text>
</comment>
<evidence type="ECO:0000256" key="2">
    <source>
        <dbReference type="ARBA" id="ARBA00023012"/>
    </source>
</evidence>
<organism evidence="5 6">
    <name type="scientific">Flexistipes sinusarabici</name>
    <dbReference type="NCBI Taxonomy" id="2352"/>
    <lineage>
        <taxon>Bacteria</taxon>
        <taxon>Pseudomonadati</taxon>
        <taxon>Deferribacterota</taxon>
        <taxon>Deferribacteres</taxon>
        <taxon>Deferribacterales</taxon>
        <taxon>Flexistipitaceae</taxon>
        <taxon>Flexistipes</taxon>
    </lineage>
</organism>
<proteinExistence type="predicted"/>
<dbReference type="SUPFAM" id="SSF52172">
    <property type="entry name" value="CheY-like"/>
    <property type="match status" value="1"/>
</dbReference>
<dbReference type="SMART" id="SM00448">
    <property type="entry name" value="REC"/>
    <property type="match status" value="1"/>
</dbReference>
<dbReference type="InterPro" id="IPR050595">
    <property type="entry name" value="Bact_response_regulator"/>
</dbReference>
<dbReference type="Pfam" id="PF00072">
    <property type="entry name" value="Response_reg"/>
    <property type="match status" value="1"/>
</dbReference>
<dbReference type="InterPro" id="IPR011006">
    <property type="entry name" value="CheY-like_superfamily"/>
</dbReference>
<dbReference type="RefSeq" id="WP_303701939.1">
    <property type="nucleotide sequence ID" value="NZ_VSIV01000324.1"/>
</dbReference>
<dbReference type="InterPro" id="IPR001789">
    <property type="entry name" value="Sig_transdc_resp-reg_receiver"/>
</dbReference>
<gene>
    <name evidence="5" type="ORF">FXF49_10955</name>
</gene>
<feature type="modified residue" description="4-aspartylphosphate" evidence="3">
    <location>
        <position position="52"/>
    </location>
</feature>
<evidence type="ECO:0000256" key="3">
    <source>
        <dbReference type="PROSITE-ProRule" id="PRU00169"/>
    </source>
</evidence>
<reference evidence="5 6" key="1">
    <citation type="submission" date="2019-08" db="EMBL/GenBank/DDBJ databases">
        <title>Genomic characterization of a novel candidate phylum (ARYD3) from a high temperature, high salinity tertiary oil reservoir in north central Oklahoma, USA.</title>
        <authorList>
            <person name="Youssef N.H."/>
            <person name="Yadav A."/>
            <person name="Elshahed M.S."/>
        </authorList>
    </citation>
    <scope>NUCLEOTIDE SEQUENCE [LARGE SCALE GENOMIC DNA]</scope>
    <source>
        <strain evidence="5">ARYD1</strain>
    </source>
</reference>
<dbReference type="PANTHER" id="PTHR44591:SF14">
    <property type="entry name" value="PROTEIN PILG"/>
    <property type="match status" value="1"/>
</dbReference>
<dbReference type="PANTHER" id="PTHR44591">
    <property type="entry name" value="STRESS RESPONSE REGULATOR PROTEIN 1"/>
    <property type="match status" value="1"/>
</dbReference>
<evidence type="ECO:0000313" key="5">
    <source>
        <dbReference type="EMBL" id="TYB32550.1"/>
    </source>
</evidence>
<keyword evidence="2" id="KW-0902">Two-component regulatory system</keyword>
<dbReference type="Proteomes" id="UP000323337">
    <property type="component" value="Unassembled WGS sequence"/>
</dbReference>
<dbReference type="GO" id="GO:0000160">
    <property type="term" value="P:phosphorelay signal transduction system"/>
    <property type="evidence" value="ECO:0007669"/>
    <property type="project" value="UniProtKB-KW"/>
</dbReference>
<protein>
    <submittedName>
        <fullName evidence="5">Response regulator</fullName>
    </submittedName>
</protein>